<evidence type="ECO:0000313" key="2">
    <source>
        <dbReference type="Proteomes" id="UP000593564"/>
    </source>
</evidence>
<dbReference type="Pfam" id="PF05056">
    <property type="entry name" value="DUF674"/>
    <property type="match status" value="1"/>
</dbReference>
<gene>
    <name evidence="1" type="ORF">HYC85_017337</name>
</gene>
<reference evidence="1 2" key="2">
    <citation type="submission" date="2020-07" db="EMBL/GenBank/DDBJ databases">
        <title>Genome assembly of wild tea tree DASZ reveals pedigree and selection history of tea varieties.</title>
        <authorList>
            <person name="Zhang W."/>
        </authorList>
    </citation>
    <scope>NUCLEOTIDE SEQUENCE [LARGE SCALE GENOMIC DNA]</scope>
    <source>
        <strain evidence="2">cv. G240</strain>
        <tissue evidence="1">Leaf</tissue>
    </source>
</reference>
<reference evidence="2" key="1">
    <citation type="journal article" date="2020" name="Nat. Commun.">
        <title>Genome assembly of wild tea tree DASZ reveals pedigree and selection history of tea varieties.</title>
        <authorList>
            <person name="Zhang W."/>
            <person name="Zhang Y."/>
            <person name="Qiu H."/>
            <person name="Guo Y."/>
            <person name="Wan H."/>
            <person name="Zhang X."/>
            <person name="Scossa F."/>
            <person name="Alseekh S."/>
            <person name="Zhang Q."/>
            <person name="Wang P."/>
            <person name="Xu L."/>
            <person name="Schmidt M.H."/>
            <person name="Jia X."/>
            <person name="Li D."/>
            <person name="Zhu A."/>
            <person name="Guo F."/>
            <person name="Chen W."/>
            <person name="Ni D."/>
            <person name="Usadel B."/>
            <person name="Fernie A.R."/>
            <person name="Wen W."/>
        </authorList>
    </citation>
    <scope>NUCLEOTIDE SEQUENCE [LARGE SCALE GENOMIC DNA]</scope>
    <source>
        <strain evidence="2">cv. G240</strain>
    </source>
</reference>
<name>A0A7J7H2C1_CAMSI</name>
<dbReference type="EMBL" id="JACBKZ010000007">
    <property type="protein sequence ID" value="KAF5947109.1"/>
    <property type="molecule type" value="Genomic_DNA"/>
</dbReference>
<dbReference type="AlphaFoldDB" id="A0A7J7H2C1"/>
<evidence type="ECO:0008006" key="3">
    <source>
        <dbReference type="Google" id="ProtNLM"/>
    </source>
</evidence>
<dbReference type="Proteomes" id="UP000593564">
    <property type="component" value="Unassembled WGS sequence"/>
</dbReference>
<protein>
    <recommendedName>
        <fullName evidence="3">DUF674 family protein</fullName>
    </recommendedName>
</protein>
<comment type="caution">
    <text evidence="1">The sequence shown here is derived from an EMBL/GenBank/DDBJ whole genome shotgun (WGS) entry which is preliminary data.</text>
</comment>
<proteinExistence type="predicted"/>
<keyword evidence="2" id="KW-1185">Reference proteome</keyword>
<accession>A0A7J7H2C1</accession>
<dbReference type="PANTHER" id="PTHR33103">
    <property type="entry name" value="OS01G0153900 PROTEIN"/>
    <property type="match status" value="1"/>
</dbReference>
<organism evidence="1 2">
    <name type="scientific">Camellia sinensis</name>
    <name type="common">Tea plant</name>
    <name type="synonym">Thea sinensis</name>
    <dbReference type="NCBI Taxonomy" id="4442"/>
    <lineage>
        <taxon>Eukaryota</taxon>
        <taxon>Viridiplantae</taxon>
        <taxon>Streptophyta</taxon>
        <taxon>Embryophyta</taxon>
        <taxon>Tracheophyta</taxon>
        <taxon>Spermatophyta</taxon>
        <taxon>Magnoliopsida</taxon>
        <taxon>eudicotyledons</taxon>
        <taxon>Gunneridae</taxon>
        <taxon>Pentapetalae</taxon>
        <taxon>asterids</taxon>
        <taxon>Ericales</taxon>
        <taxon>Theaceae</taxon>
        <taxon>Camellia</taxon>
    </lineage>
</organism>
<dbReference type="InterPro" id="IPR007750">
    <property type="entry name" value="DUF674"/>
</dbReference>
<sequence length="475" mass="54294">MLQVLKYDSIKFILINQTEKYVMKLKIEVYSIKKGIIKITIKTERSKEIDRYREILLFLQKEVCIKRMRNSFSFMNMESEASQSISLNILVEKEKNRVVFVESNKDFVDIIFSFMTMPIGTIIRLTREQSLKGEIGCLKNLYESVENLDEEHFKSEFKEIILDPRSAAEIYCRNLKLNLNESKSGKYYVCDSGNCSFVSYTKTDCCRCGKPLELEARLVSLAHEDGAVFVKPTTRFMITDDFQVLPMSTMTGLSLLSKLGAMDESKIEERTLNIGKDEVLKLLNYSLASRTPFSDTFMEPPINKTNVVIHRGEYGPRSTDQPQSNMDTTAKHSKINLKLIIHKSNKRALYAEVEENFIELLCSLLVLPIGFVFKEFPSLRFKGCMDNIYKSIQDFDDDKFFQSEEMKAILVDPKLAQGLAFSNKLIGIEEAMNPSLSTLSSLLKVPLSDVGELEVTMGEDELARSCTKQTLKFVS</sequence>
<evidence type="ECO:0000313" key="1">
    <source>
        <dbReference type="EMBL" id="KAF5947109.1"/>
    </source>
</evidence>
<dbReference type="PANTHER" id="PTHR33103:SF27">
    <property type="entry name" value="OS04G0594700 PROTEIN"/>
    <property type="match status" value="1"/>
</dbReference>